<dbReference type="EMBL" id="CP024996">
    <property type="protein sequence ID" value="AYR26762.1"/>
    <property type="molecule type" value="Genomic_DNA"/>
</dbReference>
<feature type="domain" description="Filamentous haemagglutinin FhaB/tRNA nuclease CdiA-like TPS" evidence="2">
    <location>
        <begin position="88"/>
        <end position="208"/>
    </location>
</feature>
<dbReference type="InterPro" id="IPR008638">
    <property type="entry name" value="FhaB/CdiA-like_TPS"/>
</dbReference>
<dbReference type="RefSeq" id="WP_082803048.1">
    <property type="nucleotide sequence ID" value="NZ_CP024996.1"/>
</dbReference>
<dbReference type="InterPro" id="IPR010069">
    <property type="entry name" value="CdiA_FHA1_rpt"/>
</dbReference>
<evidence type="ECO:0000256" key="1">
    <source>
        <dbReference type="SAM" id="MobiDB-lite"/>
    </source>
</evidence>
<dbReference type="Pfam" id="PF13018">
    <property type="entry name" value="ESPR"/>
    <property type="match status" value="1"/>
</dbReference>
<dbReference type="InterPro" id="IPR025157">
    <property type="entry name" value="Hemagglutinin_rpt"/>
</dbReference>
<dbReference type="InterPro" id="IPR012334">
    <property type="entry name" value="Pectin_lyas_fold"/>
</dbReference>
<feature type="region of interest" description="Disordered" evidence="1">
    <location>
        <begin position="2543"/>
        <end position="2562"/>
    </location>
</feature>
<dbReference type="Pfam" id="PF05860">
    <property type="entry name" value="TPS"/>
    <property type="match status" value="1"/>
</dbReference>
<dbReference type="GO" id="GO:0003824">
    <property type="term" value="F:catalytic activity"/>
    <property type="evidence" value="ECO:0007669"/>
    <property type="project" value="UniProtKB-ARBA"/>
</dbReference>
<organism evidence="3 4">
    <name type="scientific">Herbaspirillum rubrisubalbicans</name>
    <dbReference type="NCBI Taxonomy" id="80842"/>
    <lineage>
        <taxon>Bacteria</taxon>
        <taxon>Pseudomonadati</taxon>
        <taxon>Pseudomonadota</taxon>
        <taxon>Betaproteobacteria</taxon>
        <taxon>Burkholderiales</taxon>
        <taxon>Oxalobacteraceae</taxon>
        <taxon>Herbaspirillum</taxon>
    </lineage>
</organism>
<feature type="compositionally biased region" description="Polar residues" evidence="1">
    <location>
        <begin position="2472"/>
        <end position="2483"/>
    </location>
</feature>
<feature type="compositionally biased region" description="Low complexity" evidence="1">
    <location>
        <begin position="2420"/>
        <end position="2432"/>
    </location>
</feature>
<proteinExistence type="predicted"/>
<evidence type="ECO:0000313" key="3">
    <source>
        <dbReference type="EMBL" id="AYR26762.1"/>
    </source>
</evidence>
<accession>A0AAD0UBD5</accession>
<dbReference type="NCBIfam" id="TIGR01731">
    <property type="entry name" value="fil_hemag_20aa"/>
    <property type="match status" value="21"/>
</dbReference>
<feature type="compositionally biased region" description="Polar residues" evidence="1">
    <location>
        <begin position="2154"/>
        <end position="2190"/>
    </location>
</feature>
<dbReference type="NCBIfam" id="TIGR01901">
    <property type="entry name" value="adhes_NPXG"/>
    <property type="match status" value="1"/>
</dbReference>
<feature type="region of interest" description="Disordered" evidence="1">
    <location>
        <begin position="2150"/>
        <end position="2196"/>
    </location>
</feature>
<feature type="compositionally biased region" description="Gly residues" evidence="1">
    <location>
        <begin position="2433"/>
        <end position="2446"/>
    </location>
</feature>
<gene>
    <name evidence="3" type="ORF">RC54_24340</name>
</gene>
<dbReference type="InterPro" id="IPR011050">
    <property type="entry name" value="Pectin_lyase_fold/virulence"/>
</dbReference>
<feature type="compositionally biased region" description="Polar residues" evidence="1">
    <location>
        <begin position="2496"/>
        <end position="2507"/>
    </location>
</feature>
<protein>
    <recommendedName>
        <fullName evidence="2">Filamentous haemagglutinin FhaB/tRNA nuclease CdiA-like TPS domain-containing protein</fullName>
    </recommendedName>
</protein>
<feature type="region of interest" description="Disordered" evidence="1">
    <location>
        <begin position="2472"/>
        <end position="2509"/>
    </location>
</feature>
<evidence type="ECO:0000313" key="4">
    <source>
        <dbReference type="Proteomes" id="UP000269199"/>
    </source>
</evidence>
<dbReference type="SUPFAM" id="SSF51126">
    <property type="entry name" value="Pectin lyase-like"/>
    <property type="match status" value="1"/>
</dbReference>
<dbReference type="Gene3D" id="2.160.20.10">
    <property type="entry name" value="Single-stranded right-handed beta-helix, Pectin lyase-like"/>
    <property type="match status" value="1"/>
</dbReference>
<sequence length="3051" mass="317429">MNRQCYRLVFNRHRSMLVAVAERASVISGKAVSGTRSAARMMVSGAGRCSALRLSIALALAWHSVVHAQILIDRNAPPTQQASVLSSGNGVPVVNIQQPNARGLSVNRYRRFDVDARGVILNNAGSASKTGLAGYVAGNPRLAGGGARVIVNQINATDPSYLRGFIEVAGHQAQVIIANPAGITCAGCGFINAPRVTLTTGTPIIHQGSLESYRVGGGVLSIEGDGMQAGSADYADLIARAVRINAGLWANRVKVSTGLNAVSADHEQVVPGIAPLDATPLRAIDVAHLGGMYAGHIYLMATEQGVGAHNGGKLVADTELIVTAAGRLENTGTLAARGHTRLEVAGALGNSGSIGGTTGLTVNAAALDNSGDLLTPAALEIGLKQGLINGGRIGSNASLTVQAATLENRQDLYSSRSSVQLKIGERLVNRGNIEARQTVTANATALDNQGRFISEDALAVITRTHIRNAGTLGSQGAVDLRAASVDNQGLISAGKAMTISLSGQINNDKTLQASGDITIDAAAVDNKGSVVTPGSLAMQIQGNVLNTGKIGAAGAIDFRAAALENRNALYSIRSTIDVQTSGSTLNSGTMEAAQALRLNASALHNSGKLTAVAAMTLALKQQLNNTGEIGANDALGLTASTLDNRGTLRSANAALTLATEGQSTNYGQILAAKNITWTAAGIDNSAGTIAGQDVLLEMRGQRFNNQRGVVVAQQDLRIASGELTNAEGRIAAKGKLNISSGEIDNDQGLLQARKTVEIDTHGQALRNTHSSKDQGLRAGGGLRIESGPFINRSGVVVVVGDANLKVSRLDNQGGDMVTAGALNLDADSLDNSTGKLQAQSTMRIDIAGGTLDNHQGLIRADSDLALQARTLRNDDTQDKEQGIEGRDVTIRATDVNNNQGAIRTDRLLKIDSVGSVENRRGLLSSKGKVGVSDSTPNRSLIIDNDDGRIVAAEELDLRAAALIGKGLLLSHQDLRIDVVRDLEQRGQTAASANIDIRTAGRFSHYGTTAAGASLSISAKSIENHAGAALLGKEVLLTATEASTLLNRGLIDGVTTRLQAGTLDNLGPGRLYGDRLAIRADVLHNAPEIVEGVLRAPVIAARERLDIGAGEIHNSEQALLYSVGDIAIGGTLGQDYRAAGRARVVNNTSATINADGRLSIAADTINNHNAHFETSEENKPGRRVINYRLVGSSDFISADKARLISIGNNQIIAPENWRAMGDEDNFRLLLPSAEYPFDRYGPPVDYNREVLRRDYSSGGIGVVPAYLKPLPESSTETAILPALPELFVYRPSDRIWDVFGIARPTAEVPSEPEKPAGCSDADNCVSGDYQQRRAAWKAVRDAQLPAYEKLNEAIRDFNISLRERLFDQWIIHDGTEQIRRTIVTRSAPGMITSGGGMDLVAGVVNNYASQFIAGGALVADRINGTTINNIGPLGRQTVTSTGTAQRTFVKSHSFKADDRRYESAPYASQTIETQFQLEVTPTHGTGSTRDAISRAAITAPTQPLPATGRTTDLRAPAVDVSLPINALYQVNNSSPTAPLVQTDARFIGNRNWLSSDFLIQRIREQSGPAPQVQRFADGFYEQQLIQRQIQEATGQRYLKGFNSNEAQYLALMQAALRQAQAQHYALGIALSEAQIAQLKTDIVWLVKQTVTLADGRTQEVLVPQVYLHPSNIQVSGQQTLIAGNDLALQTAQDILNRGGTIAARSGVALRADNLRNLGGRIVGGNVYIAAAHDIDNAGGSIDADQQLILRAGRDIALTSTSVDTANATTVGRNINQLARVSGKDVVIAAGRDFTANAAVIAARGDVSILAARDVNFGAVTEYFRQEIRWANDRGGSNWVRTLTGPNLVDRGNGAYGTTEVGVNRAVVTGSQEVATQVSGSNIRIQAGQDVITKGTQIVAEGALQAQAGRDIQIGAANASGSARDQVQRSSSGILSAKTVRTDDASSFSRQLGSTLSGNAVLVRAGQDVKVTGSDVVSTQGTAVVAGRDVNIASAIDSSTRRSFRQERTSGVMGAGLGVTVGSRVQSRDVDGRAQTAAASTIGSVEGNVTIVAGNRYTQVGSDVLAPKGDIDIAARSVEIRAAEQASKTTTEDKFKQSGVTLAITSPVISAMQSVEQMADAASKTKSGRAQALAAATAGMSVYSAAGEMQKAGSEGSPSIGISATIGSSQNGSRSEQNTVTQRGATVASGGNMSIRATGDGANSNITIAGSDINAKGNLALKADNDINLIAAQNSDEQRSTRSSSSWGVGITAQIGAKNRFGITANAAGSRGNSDGKDVSNVMTQVRAGGQVNMNSGRDTNLIGATVSGEQVLANVGRDLNIASVQDTSTFKSRDQSIGGSATIGYGSGASISASRSRVDADYASVGQQAGIMAGNGGFQINVKGNTDLKGAQIASTDQAVEQGRNSLTTGTLTSSDIQNRSQYSAESQSASAGTSGGKPGGGIGIGNASGSETSVTRSGVSGAAVTITDAQAQQARTGQSSDQAVASLDASVRTGKDSSNSLSKSWDGNQLREDVEAQAKITQAFGQQASTLIGNYAEEQQKKAADLRKQAADTSDPQQAKELNDQASALESKWGPDGKMRVLAHSIVGGLTGGLAGAAGAAAGTLTAPNVASALDKAGVDPDLAKALTGLSSNLVGAAVGGTAGGAAAYNEVVNNFLGHVDRARLNELRQKAQSKVKLTKDEAQQLALLEISDQISDGLLNKYRSGQPLTKYDQQNLDIYLTWYAKQNGEEAKRQLVQNGSNPAYSFPYAGSSSDRGDYTSKNFKWQDYWNRTQSPNELIFNEARAKAGIYPIVTPYESLTPVGMQLSRFFSVVDSIANSSLASGSYLGATVAGASANTRDGLAIAMGQLAQIGTSFMLPRAGASSLFGASSNSAGSSAEVAQPYKVGARPASDSKKSMSGATSEVASVSVGTADAGGEAVAGTGRNNLSGSTTSSVNPAANATNGIAVSSAQAARLKMQLSAEQAAGVSAPTKIVSYSDHALSQIASRDSGIGVNQVAVTDAFLYPVSIQYVPSKYGPTFKYVGQNATVVVNPQGNVVTAWGTSAKGVEK</sequence>
<dbReference type="SMART" id="SM00912">
    <property type="entry name" value="Haemagg_act"/>
    <property type="match status" value="1"/>
</dbReference>
<dbReference type="Proteomes" id="UP000269199">
    <property type="component" value="Chromosome"/>
</dbReference>
<feature type="region of interest" description="Disordered" evidence="1">
    <location>
        <begin position="2394"/>
        <end position="2456"/>
    </location>
</feature>
<feature type="compositionally biased region" description="Polar residues" evidence="1">
    <location>
        <begin position="2394"/>
        <end position="2419"/>
    </location>
</feature>
<name>A0AAD0UBD5_9BURK</name>
<evidence type="ECO:0000259" key="2">
    <source>
        <dbReference type="SMART" id="SM00912"/>
    </source>
</evidence>
<reference evidence="3 4" key="1">
    <citation type="submission" date="2017-11" db="EMBL/GenBank/DDBJ databases">
        <title>Complete genome sequence of Herbaspirillum rubrisubalbicans DSM 11543.</title>
        <authorList>
            <person name="Chen M."/>
            <person name="An Q."/>
        </authorList>
    </citation>
    <scope>NUCLEOTIDE SEQUENCE [LARGE SCALE GENOMIC DNA]</scope>
    <source>
        <strain evidence="3 4">DSM 11543</strain>
    </source>
</reference>
<dbReference type="InterPro" id="IPR024973">
    <property type="entry name" value="ESPR"/>
</dbReference>
<dbReference type="Pfam" id="PF13332">
    <property type="entry name" value="Fil_haemagg_2"/>
    <property type="match status" value="4"/>
</dbReference>